<keyword evidence="1 3" id="KW-0808">Transferase</keyword>
<dbReference type="PANTHER" id="PTHR12526">
    <property type="entry name" value="GLYCOSYLTRANSFERASE"/>
    <property type="match status" value="1"/>
</dbReference>
<dbReference type="GO" id="GO:0016757">
    <property type="term" value="F:glycosyltransferase activity"/>
    <property type="evidence" value="ECO:0007669"/>
    <property type="project" value="UniProtKB-KW"/>
</dbReference>
<dbReference type="EC" id="2.4.-.-" evidence="3"/>
<sequence length="523" mass="59483">MEHHVYVAMFGALPDQPTGLAVSVLRRAQAFATKGITTEILVDTFTPDYDGHANRLRALGRLSDLTIVRSMYNDLAGQPQYGSSTLYVSPLGGDGWEYVQDDKRSEAWRGRENGTYRHFVWMRGEQVHFIDHMHNNQRVRREWHDVAGRVCKIELMNSENKPELIRYLDRGGFCYLEELMDSVTGKLRGIVLNQVEGTSLFFRTKVDLFRHWMQHHVLNGDASPTIISEYGLRRTALEALERENNARVIYTVHNNHFPSPYTYGEVRADMRDFFDHMHKYTDVIVLTEEQRIDIWKQYGHLESVQVIPHHMPKSTGVGPRDEKKVVVLGRFHDMKGQLDVVRAFPAVLKTVPEAKLEFYGRGPDEEKIRAEIVSLGLEKSARVVGFTNDSYQVFSEAAVSVVASDYEGFCLSLAESMASGCVPVSYDVKYGPRALIRNGVDGLLVEHGNLRELADAMTYLLNNDDRRKQMARSAMEVLSTLSESRFLDDWMQVLEDKIVKGRATQGDEVVPSEDHITESVHAG</sequence>
<dbReference type="EMBL" id="CP104275">
    <property type="protein sequence ID" value="UWX96107.1"/>
    <property type="molecule type" value="Genomic_DNA"/>
</dbReference>
<dbReference type="Proteomes" id="UP001059859">
    <property type="component" value="Chromosome"/>
</dbReference>
<name>A0ABY5YMR3_9MICC</name>
<accession>A0ABY5YMR3</accession>
<keyword evidence="3" id="KW-0328">Glycosyltransferase</keyword>
<evidence type="ECO:0000313" key="3">
    <source>
        <dbReference type="EMBL" id="UWX96107.1"/>
    </source>
</evidence>
<evidence type="ECO:0000259" key="2">
    <source>
        <dbReference type="Pfam" id="PF00534"/>
    </source>
</evidence>
<evidence type="ECO:0000313" key="4">
    <source>
        <dbReference type="Proteomes" id="UP001059859"/>
    </source>
</evidence>
<evidence type="ECO:0000256" key="1">
    <source>
        <dbReference type="ARBA" id="ARBA00022679"/>
    </source>
</evidence>
<proteinExistence type="predicted"/>
<organism evidence="3 4">
    <name type="scientific">Arthrobacter zhaoxinii</name>
    <dbReference type="NCBI Taxonomy" id="2964616"/>
    <lineage>
        <taxon>Bacteria</taxon>
        <taxon>Bacillati</taxon>
        <taxon>Actinomycetota</taxon>
        <taxon>Actinomycetes</taxon>
        <taxon>Micrococcales</taxon>
        <taxon>Micrococcaceae</taxon>
        <taxon>Arthrobacter</taxon>
    </lineage>
</organism>
<dbReference type="InterPro" id="IPR001296">
    <property type="entry name" value="Glyco_trans_1"/>
</dbReference>
<gene>
    <name evidence="3" type="ORF">N2K95_10490</name>
</gene>
<protein>
    <submittedName>
        <fullName evidence="3">Glycosyltransferase</fullName>
        <ecNumber evidence="3">2.4.-.-</ecNumber>
    </submittedName>
</protein>
<dbReference type="Gene3D" id="3.40.50.2000">
    <property type="entry name" value="Glycogen Phosphorylase B"/>
    <property type="match status" value="3"/>
</dbReference>
<dbReference type="RefSeq" id="WP_260651514.1">
    <property type="nucleotide sequence ID" value="NZ_CP104275.1"/>
</dbReference>
<keyword evidence="4" id="KW-1185">Reference proteome</keyword>
<reference evidence="3" key="1">
    <citation type="submission" date="2022-09" db="EMBL/GenBank/DDBJ databases">
        <title>Novel species in genus Arthrobacter.</title>
        <authorList>
            <person name="Liu Y."/>
        </authorList>
    </citation>
    <scope>NUCLEOTIDE SEQUENCE</scope>
    <source>
        <strain evidence="3">Zg-Y815</strain>
    </source>
</reference>
<dbReference type="SUPFAM" id="SSF53756">
    <property type="entry name" value="UDP-Glycosyltransferase/glycogen phosphorylase"/>
    <property type="match status" value="1"/>
</dbReference>
<dbReference type="Pfam" id="PF00534">
    <property type="entry name" value="Glycos_transf_1"/>
    <property type="match status" value="1"/>
</dbReference>
<dbReference type="PANTHER" id="PTHR12526:SF630">
    <property type="entry name" value="GLYCOSYLTRANSFERASE"/>
    <property type="match status" value="1"/>
</dbReference>
<feature type="domain" description="Glycosyl transferase family 1" evidence="2">
    <location>
        <begin position="320"/>
        <end position="474"/>
    </location>
</feature>